<feature type="transmembrane region" description="Helical" evidence="6">
    <location>
        <begin position="234"/>
        <end position="255"/>
    </location>
</feature>
<feature type="transmembrane region" description="Helical" evidence="6">
    <location>
        <begin position="89"/>
        <end position="107"/>
    </location>
</feature>
<evidence type="ECO:0008006" key="8">
    <source>
        <dbReference type="Google" id="ProtNLM"/>
    </source>
</evidence>
<reference evidence="7" key="1">
    <citation type="submission" date="2018-05" db="EMBL/GenBank/DDBJ databases">
        <authorList>
            <person name="Lanie J.A."/>
            <person name="Ng W.-L."/>
            <person name="Kazmierczak K.M."/>
            <person name="Andrzejewski T.M."/>
            <person name="Davidsen T.M."/>
            <person name="Wayne K.J."/>
            <person name="Tettelin H."/>
            <person name="Glass J.I."/>
            <person name="Rusch D."/>
            <person name="Podicherti R."/>
            <person name="Tsui H.-C.T."/>
            <person name="Winkler M.E."/>
        </authorList>
    </citation>
    <scope>NUCLEOTIDE SEQUENCE</scope>
</reference>
<dbReference type="AlphaFoldDB" id="A0A381P5A4"/>
<feature type="transmembrane region" description="Helical" evidence="6">
    <location>
        <begin position="60"/>
        <end position="82"/>
    </location>
</feature>
<name>A0A381P5A4_9ZZZZ</name>
<evidence type="ECO:0000313" key="7">
    <source>
        <dbReference type="EMBL" id="SUZ62111.1"/>
    </source>
</evidence>
<evidence type="ECO:0000256" key="5">
    <source>
        <dbReference type="ARBA" id="ARBA00023136"/>
    </source>
</evidence>
<dbReference type="PANTHER" id="PTHR43370">
    <property type="entry name" value="SUGAR ABC TRANSPORTER INTEGRAL MEMBRANE PROTEIN-RELATED"/>
    <property type="match status" value="1"/>
</dbReference>
<dbReference type="EMBL" id="UINC01000847">
    <property type="protein sequence ID" value="SUZ62111.1"/>
    <property type="molecule type" value="Genomic_DNA"/>
</dbReference>
<proteinExistence type="predicted"/>
<gene>
    <name evidence="7" type="ORF">METZ01_LOCUS14965</name>
</gene>
<protein>
    <recommendedName>
        <fullName evidence="8">ABC transporter permease</fullName>
    </recommendedName>
</protein>
<dbReference type="PANTHER" id="PTHR43370:SF2">
    <property type="entry name" value="ABC TRANSPORTER PERMEASE PROTEIN"/>
    <property type="match status" value="1"/>
</dbReference>
<feature type="transmembrane region" description="Helical" evidence="6">
    <location>
        <begin position="262"/>
        <end position="286"/>
    </location>
</feature>
<comment type="subcellular location">
    <subcellularLocation>
        <location evidence="1">Cell membrane</location>
        <topology evidence="1">Multi-pass membrane protein</topology>
    </subcellularLocation>
</comment>
<dbReference type="GO" id="GO:0022857">
    <property type="term" value="F:transmembrane transporter activity"/>
    <property type="evidence" value="ECO:0007669"/>
    <property type="project" value="InterPro"/>
</dbReference>
<evidence type="ECO:0000256" key="2">
    <source>
        <dbReference type="ARBA" id="ARBA00022475"/>
    </source>
</evidence>
<evidence type="ECO:0000256" key="4">
    <source>
        <dbReference type="ARBA" id="ARBA00022989"/>
    </source>
</evidence>
<feature type="transmembrane region" description="Helical" evidence="6">
    <location>
        <begin position="6"/>
        <end position="24"/>
    </location>
</feature>
<dbReference type="Pfam" id="PF02653">
    <property type="entry name" value="BPD_transp_2"/>
    <property type="match status" value="1"/>
</dbReference>
<sequence length="304" mass="31452">MASLVFVVGSGIRLATPFLLAGLGETIGQRSGVLNLGVDGVMLLGAFGAYWTILETGSPVAGVLVGLAVGLVMGIVYGVVTVTLRAEQGVSGIGIFLFGLGMSDLLFQKKVGTPLPIRGFADWHVPVLSDIPKVGEMFFQHSVLVYLAFLLVPVVAFLLNRTTFGLNVRAVGENPAAADSLGVSVARVRYTTILLANGLAGLAGAVLAIELGIFQQNLTNGQGFIAIALVYFGAWRPVGVMGGALLFGMVSATVLQWKTLGLVSGATSSLTAMAPAVLTIVALVVISRTVGQPAALTRPFDRGR</sequence>
<organism evidence="7">
    <name type="scientific">marine metagenome</name>
    <dbReference type="NCBI Taxonomy" id="408172"/>
    <lineage>
        <taxon>unclassified sequences</taxon>
        <taxon>metagenomes</taxon>
        <taxon>ecological metagenomes</taxon>
    </lineage>
</organism>
<feature type="transmembrane region" description="Helical" evidence="6">
    <location>
        <begin position="36"/>
        <end position="54"/>
    </location>
</feature>
<feature type="transmembrane region" description="Helical" evidence="6">
    <location>
        <begin position="138"/>
        <end position="159"/>
    </location>
</feature>
<dbReference type="CDD" id="cd06580">
    <property type="entry name" value="TM_PBP1_transp_TpRbsC_like"/>
    <property type="match status" value="1"/>
</dbReference>
<keyword evidence="4 6" id="KW-1133">Transmembrane helix</keyword>
<keyword evidence="5 6" id="KW-0472">Membrane</keyword>
<evidence type="ECO:0000256" key="3">
    <source>
        <dbReference type="ARBA" id="ARBA00022692"/>
    </source>
</evidence>
<evidence type="ECO:0000256" key="1">
    <source>
        <dbReference type="ARBA" id="ARBA00004651"/>
    </source>
</evidence>
<evidence type="ECO:0000256" key="6">
    <source>
        <dbReference type="SAM" id="Phobius"/>
    </source>
</evidence>
<keyword evidence="3 6" id="KW-0812">Transmembrane</keyword>
<feature type="transmembrane region" description="Helical" evidence="6">
    <location>
        <begin position="194"/>
        <end position="214"/>
    </location>
</feature>
<dbReference type="GO" id="GO:0005886">
    <property type="term" value="C:plasma membrane"/>
    <property type="evidence" value="ECO:0007669"/>
    <property type="project" value="UniProtKB-SubCell"/>
</dbReference>
<accession>A0A381P5A4</accession>
<keyword evidence="2" id="KW-1003">Cell membrane</keyword>
<dbReference type="InterPro" id="IPR001851">
    <property type="entry name" value="ABC_transp_permease"/>
</dbReference>